<reference evidence="2" key="1">
    <citation type="journal article" date="2023" name="Front. Plant Sci.">
        <title>Chromosomal-level genome assembly of Melastoma candidum provides insights into trichome evolution.</title>
        <authorList>
            <person name="Zhong Y."/>
            <person name="Wu W."/>
            <person name="Sun C."/>
            <person name="Zou P."/>
            <person name="Liu Y."/>
            <person name="Dai S."/>
            <person name="Zhou R."/>
        </authorList>
    </citation>
    <scope>NUCLEOTIDE SEQUENCE [LARGE SCALE GENOMIC DNA]</scope>
</reference>
<protein>
    <submittedName>
        <fullName evidence="1">Uncharacterized protein</fullName>
    </submittedName>
</protein>
<name>A0ACB9QG74_9MYRT</name>
<sequence length="78" mass="8290">MTGEAPSWADQWGPGGIGAGDDEYSRTGEVGHNRKNKSKVAFEKAKAAASSSAQKIKLGTSSSFKWIKDQCQKKGSSK</sequence>
<dbReference type="Proteomes" id="UP001057402">
    <property type="component" value="Chromosome 6"/>
</dbReference>
<dbReference type="EMBL" id="CM042885">
    <property type="protein sequence ID" value="KAI4365470.1"/>
    <property type="molecule type" value="Genomic_DNA"/>
</dbReference>
<accession>A0ACB9QG74</accession>
<gene>
    <name evidence="1" type="ORF">MLD38_021454</name>
</gene>
<comment type="caution">
    <text evidence="1">The sequence shown here is derived from an EMBL/GenBank/DDBJ whole genome shotgun (WGS) entry which is preliminary data.</text>
</comment>
<evidence type="ECO:0000313" key="2">
    <source>
        <dbReference type="Proteomes" id="UP001057402"/>
    </source>
</evidence>
<proteinExistence type="predicted"/>
<keyword evidence="2" id="KW-1185">Reference proteome</keyword>
<evidence type="ECO:0000313" key="1">
    <source>
        <dbReference type="EMBL" id="KAI4365470.1"/>
    </source>
</evidence>
<organism evidence="1 2">
    <name type="scientific">Melastoma candidum</name>
    <dbReference type="NCBI Taxonomy" id="119954"/>
    <lineage>
        <taxon>Eukaryota</taxon>
        <taxon>Viridiplantae</taxon>
        <taxon>Streptophyta</taxon>
        <taxon>Embryophyta</taxon>
        <taxon>Tracheophyta</taxon>
        <taxon>Spermatophyta</taxon>
        <taxon>Magnoliopsida</taxon>
        <taxon>eudicotyledons</taxon>
        <taxon>Gunneridae</taxon>
        <taxon>Pentapetalae</taxon>
        <taxon>rosids</taxon>
        <taxon>malvids</taxon>
        <taxon>Myrtales</taxon>
        <taxon>Melastomataceae</taxon>
        <taxon>Melastomatoideae</taxon>
        <taxon>Melastomateae</taxon>
        <taxon>Melastoma</taxon>
    </lineage>
</organism>